<dbReference type="Proteomes" id="UP000249260">
    <property type="component" value="Unassembled WGS sequence"/>
</dbReference>
<evidence type="ECO:0000313" key="2">
    <source>
        <dbReference type="EMBL" id="RAP78096.1"/>
    </source>
</evidence>
<accession>A0A328UDF9</accession>
<dbReference type="EMBL" id="QLUW01000001">
    <property type="protein sequence ID" value="RAP78096.1"/>
    <property type="molecule type" value="Genomic_DNA"/>
</dbReference>
<proteinExistence type="predicted"/>
<gene>
    <name evidence="2" type="ORF">DL346_06550</name>
</gene>
<keyword evidence="1" id="KW-0732">Signal</keyword>
<evidence type="ECO:0000313" key="3">
    <source>
        <dbReference type="Proteomes" id="UP000249260"/>
    </source>
</evidence>
<dbReference type="OrthoDB" id="2588336at2"/>
<dbReference type="RefSeq" id="WP_112881221.1">
    <property type="nucleotide sequence ID" value="NZ_QLUW01000001.1"/>
</dbReference>
<organism evidence="2 3">
    <name type="scientific">Paenibacillus montanisoli</name>
    <dbReference type="NCBI Taxonomy" id="2081970"/>
    <lineage>
        <taxon>Bacteria</taxon>
        <taxon>Bacillati</taxon>
        <taxon>Bacillota</taxon>
        <taxon>Bacilli</taxon>
        <taxon>Bacillales</taxon>
        <taxon>Paenibacillaceae</taxon>
        <taxon>Paenibacillus</taxon>
    </lineage>
</organism>
<reference evidence="2 3" key="1">
    <citation type="submission" date="2018-06" db="EMBL/GenBank/DDBJ databases">
        <title>Paenibacillus montanisoli sp. nov., isolated from mountain area soil.</title>
        <authorList>
            <person name="Wu M."/>
        </authorList>
    </citation>
    <scope>NUCLEOTIDE SEQUENCE [LARGE SCALE GENOMIC DNA]</scope>
    <source>
        <strain evidence="2 3">RA17</strain>
    </source>
</reference>
<evidence type="ECO:0008006" key="4">
    <source>
        <dbReference type="Google" id="ProtNLM"/>
    </source>
</evidence>
<dbReference type="PROSITE" id="PS51257">
    <property type="entry name" value="PROKAR_LIPOPROTEIN"/>
    <property type="match status" value="1"/>
</dbReference>
<feature type="signal peptide" evidence="1">
    <location>
        <begin position="1"/>
        <end position="22"/>
    </location>
</feature>
<comment type="caution">
    <text evidence="2">The sequence shown here is derived from an EMBL/GenBank/DDBJ whole genome shotgun (WGS) entry which is preliminary data.</text>
</comment>
<dbReference type="AlphaFoldDB" id="A0A328UDF9"/>
<name>A0A328UDF9_9BACL</name>
<keyword evidence="3" id="KW-1185">Reference proteome</keyword>
<protein>
    <recommendedName>
        <fullName evidence="4">DUF4349 domain-containing protein</fullName>
    </recommendedName>
</protein>
<feature type="chain" id="PRO_5016452338" description="DUF4349 domain-containing protein" evidence="1">
    <location>
        <begin position="23"/>
        <end position="245"/>
    </location>
</feature>
<evidence type="ECO:0000256" key="1">
    <source>
        <dbReference type="SAM" id="SignalP"/>
    </source>
</evidence>
<sequence length="245" mass="26746">MSIKRWITCCCVLLMAAGCGSAADNKSPEELLALSVSGLSGVDRYAFSGNTGIGLTEISPIKAMSFQGTVENHSNVQVKANKPNTLASAIHPLEILRQVEASAQKTELLPAESGNRTAVLRITADAKKAKDIWTTRLRNEFSALEKKVPSALVSKSQSKPGGGNGSESALEKEWMEELARSKVQLEKMLSTLQVQSQYRLIIDRKKLLPLKLEEKTKLKYRADGQTRTETRLTKLAFMNLNGGAL</sequence>